<keyword evidence="8" id="KW-0130">Cell adhesion</keyword>
<evidence type="ECO:0000256" key="10">
    <source>
        <dbReference type="PROSITE-ProRule" id="PRU01201"/>
    </source>
</evidence>
<evidence type="ECO:0000256" key="7">
    <source>
        <dbReference type="ARBA" id="ARBA00022837"/>
    </source>
</evidence>
<evidence type="ECO:0000256" key="6">
    <source>
        <dbReference type="ARBA" id="ARBA00022737"/>
    </source>
</evidence>
<sequence length="2158" mass="243676">METLKSSLLLTVLIFLGNPPPLIVAKLVLVNKGITVERGRVAYVTENELQFNISKERDFCKVEVILNEPITQRVGKLTPQVFDCHFLPNEVKYIHNGCPLVNEDIVMLRVYRFTAAETIIEKFVLHIEIKSPASSLVEFGQVSLEVPDFLGISQPIDKNILTFKPHELGKACTVRIMSSEFPLSGQIVVEDPQMPKNENIQLLTELKKAAQSKLPCRSNAACHSGLKEIQLLKVSCEDFLEMGLRYQHLSPPSPDKDYIAIQVEIREKKSRLQLQAENVWIPVKIQGAIPNGQPQAAFMSMFILEIDEFILTPLTTVTLDAEDEETPKERLVFNITKPPPQGYITHLEDHSKAITSFTWQDLYDRKIAFQPSNISYSERQNFEVEFQAIDSFFANSFPIVVHFSVRSAATSAPRVAWNMGLDLLEGQSRPITWESLQIVDNDNLDAVQLFVMEGLNHGWLTVQGNKSFKFGVKDLRDGVVRYHHDDSDTTRDDIIFRIFDGKYSIRDKFPINILPKDDSPPFLVNNLVFELEEGDMAVIGNNLLMAADFDSSDDYILYKISNSPSAGEIIKQHFPDGPGIPVFSFFQKDLFNSLIYYRHFGGEVFQDSFEFILADSQEPPNLSDPQIMMIHIKPVKDHLPEEVPGTVRNLVVKETDIAYITKHHLHFTDAESPDNHLIYTITKPCFSPASPGIYDAGKLIFMDSMKSYLNNYSTPALSSFTQHAVTHMKVAYMPPLVEMGPDPLFVQFEFSVSDQQGGMRTGLLFNITVMPVDDEAPEIFTSHLKVEEGASSFITAKHLLVTDVDTKTSDIQIELKKSPLHGHIELHGVAMLEAEKFTLWDLHSSKVRYQHDSSETLEDRVIFSATDGFNTADGTLSVQVIPVNDEPPELQAGLKSNLECLEGGRVFITTEYLYATDADSDDSRLIYMIARLPKHGVIKKDNLVVDRFSQYDLTQGSISYVHTGGEIGHKHIMDSITFIISDGEAGRVDGCCADEILPPPVPLHLNLPVYDLNITVLPVNNQWPAIEMGEIFLVDEGSSACISVKYLGASDEDSKPEELTFYLETSPQYGYLENLLPPPGYEKSNEGMNISMFTFQSLKDGYVNYVQSMHKRLEPTSDSFMVSVSDGLHKSIAMPFYIIVVPVNDEIPRLQLRNITVMEGDIRRMGPNTINAEDFDVPQDFLRFYIAAPPQHGLILNGIYGREIEYYKQISTATFHPDLEVHSFTLEELKQGLMLMYMHDDTESLEDSFTIQLTDGKHTVQGTLYIYIMPVNDEIPHLSRNTGLEVEAGGNKVISSVSLEVEDTDSSRNQLHYVINNKPKWGHLKIKSGSSWHTLHPGMNFTQDNVDMNCLWYFHTNILAPESHDSFRFYVTDGQNSSPPESFYIFIKSMEKGDIVLFTKPVTLTEGDRVTLTTDVLMATDGTGKPEKLLYAISVPPVHGQIEYINYPGMPISRYSQLDVVAQKVCYIHDNSHEASRDSFSFTISNGHTEKRGLLELKIEHTDQIPPTLLHNKGLHIVEGCKGFLTRDVLQLTDVDSPIKNLTYIITQYPQHGQLYMKEMAIHWGQFTQLDVDDTKVYYRHNGGAGQIDKFSFVATDKVNRGVLINGELRDDPIDFTIQIETKDRMAPKLLIKTSPTTIQNLRDGRFAIPITVRNLKVIDENSRDEEVIFSVRQQPLFGYLENPKEGGFLQNSFTQDDLNQDNIRYIINPSIEVTSDRFEFEVSDAAGNTIVPEMLELRWSRIELAQTCYRICENVGSLPIKILRTGESAEPSFVGIKVEEVSARRGMDFKHSRARLVQFDPGVSVKIWNILLQDDGLEENDEVFKIILNKPKNAVLGHRREVTVKILDPRAGHCDFPTIFQAGDTREVLEGASKVTESPLPTGSAFIHSKEGNTHSEAWHLDNKNPPYPHYHSSPMGDVPQIGHLFDHVAMNSSAPSGAQLKGKLQATEHSPLMDQGAGPPADEDPFVLPSIIGTPAEQPLSISPFRLGNKHDIPQRDLAVWSELIPSQRGTKQRAKSRRCPSGWTIRDKYCYLLSSARNATWESAERVCRKWSGGHLASVHSPSEMAWLWKFANKQPFWIGLKEGKMGSWMWTNGRPVTFHNFKEGKAKPQKANEEKCVFVKKQKEWILRRCRQRLKARYICSVPSLANTFLKPQK</sequence>
<dbReference type="PROSITE" id="PS50041">
    <property type="entry name" value="C_TYPE_LECTIN_2"/>
    <property type="match status" value="1"/>
</dbReference>
<feature type="repeat" description="CSPG" evidence="10">
    <location>
        <begin position="1146"/>
        <end position="1254"/>
    </location>
</feature>
<gene>
    <name evidence="14" type="primary">LOC110077136</name>
</gene>
<evidence type="ECO:0000256" key="8">
    <source>
        <dbReference type="ARBA" id="ARBA00022889"/>
    </source>
</evidence>
<feature type="repeat" description="CSPG" evidence="10">
    <location>
        <begin position="1275"/>
        <end position="1372"/>
    </location>
</feature>
<dbReference type="GeneID" id="110077136"/>
<dbReference type="Proteomes" id="UP001652642">
    <property type="component" value="Chromosome 4"/>
</dbReference>
<evidence type="ECO:0000256" key="9">
    <source>
        <dbReference type="ARBA" id="ARBA00023180"/>
    </source>
</evidence>
<dbReference type="Pfam" id="PF19309">
    <property type="entry name" value="Frem_N"/>
    <property type="match status" value="1"/>
</dbReference>
<evidence type="ECO:0000256" key="1">
    <source>
        <dbReference type="ARBA" id="ARBA00004613"/>
    </source>
</evidence>
<dbReference type="InterPro" id="IPR039005">
    <property type="entry name" value="CSPG_rpt"/>
</dbReference>
<protein>
    <submittedName>
        <fullName evidence="14">FRAS1-related extracellular matrix protein 1-like isoform X1</fullName>
    </submittedName>
</protein>
<dbReference type="SMART" id="SM00237">
    <property type="entry name" value="Calx_beta"/>
    <property type="match status" value="1"/>
</dbReference>
<feature type="chain" id="PRO_5046493013" evidence="11">
    <location>
        <begin position="26"/>
        <end position="2158"/>
    </location>
</feature>
<keyword evidence="3" id="KW-0964">Secreted</keyword>
<organism evidence="13 14">
    <name type="scientific">Pogona vitticeps</name>
    <name type="common">central bearded dragon</name>
    <dbReference type="NCBI Taxonomy" id="103695"/>
    <lineage>
        <taxon>Eukaryota</taxon>
        <taxon>Metazoa</taxon>
        <taxon>Chordata</taxon>
        <taxon>Craniata</taxon>
        <taxon>Vertebrata</taxon>
        <taxon>Euteleostomi</taxon>
        <taxon>Lepidosauria</taxon>
        <taxon>Squamata</taxon>
        <taxon>Bifurcata</taxon>
        <taxon>Unidentata</taxon>
        <taxon>Episquamata</taxon>
        <taxon>Toxicofera</taxon>
        <taxon>Iguania</taxon>
        <taxon>Acrodonta</taxon>
        <taxon>Agamidae</taxon>
        <taxon>Amphibolurinae</taxon>
        <taxon>Pogona</taxon>
    </lineage>
</organism>
<dbReference type="InterPro" id="IPR016187">
    <property type="entry name" value="CTDL_fold"/>
</dbReference>
<feature type="repeat" description="CSPG" evidence="10">
    <location>
        <begin position="1393"/>
        <end position="1485"/>
    </location>
</feature>
<dbReference type="Pfam" id="PF03160">
    <property type="entry name" value="Calx-beta"/>
    <property type="match status" value="1"/>
</dbReference>
<feature type="repeat" description="CSPG" evidence="10">
    <location>
        <begin position="1506"/>
        <end position="1596"/>
    </location>
</feature>
<evidence type="ECO:0000313" key="14">
    <source>
        <dbReference type="RefSeq" id="XP_072853809.1"/>
    </source>
</evidence>
<dbReference type="SUPFAM" id="SSF141072">
    <property type="entry name" value="CalX-like"/>
    <property type="match status" value="1"/>
</dbReference>
<comment type="subcellular location">
    <subcellularLocation>
        <location evidence="1">Secreted</location>
    </subcellularLocation>
</comment>
<dbReference type="InterPro" id="IPR003644">
    <property type="entry name" value="Calx_beta"/>
</dbReference>
<evidence type="ECO:0000256" key="4">
    <source>
        <dbReference type="ARBA" id="ARBA00022723"/>
    </source>
</evidence>
<feature type="repeat" description="CSPG" evidence="10">
    <location>
        <begin position="775"/>
        <end position="866"/>
    </location>
</feature>
<dbReference type="PROSITE" id="PS51854">
    <property type="entry name" value="CSPG"/>
    <property type="match status" value="12"/>
</dbReference>
<keyword evidence="6" id="KW-0677">Repeat</keyword>
<feature type="repeat" description="CSPG" evidence="10">
    <location>
        <begin position="293"/>
        <end position="387"/>
    </location>
</feature>
<dbReference type="SMART" id="SM00034">
    <property type="entry name" value="CLECT"/>
    <property type="match status" value="1"/>
</dbReference>
<feature type="repeat" description="CSPG" evidence="10">
    <location>
        <begin position="412"/>
        <end position="499"/>
    </location>
</feature>
<name>A0ABM5G831_9SAUR</name>
<feature type="domain" description="C-type lectin" evidence="12">
    <location>
        <begin position="2029"/>
        <end position="2138"/>
    </location>
</feature>
<evidence type="ECO:0000256" key="5">
    <source>
        <dbReference type="ARBA" id="ARBA00022729"/>
    </source>
</evidence>
<feature type="repeat" description="CSPG" evidence="10">
    <location>
        <begin position="1023"/>
        <end position="1125"/>
    </location>
</feature>
<dbReference type="PANTHER" id="PTHR45739:SF3">
    <property type="entry name" value="FRAS-RELATED EXTRACELLULAR MATRIX PROTEIN 1B PRECURSOR"/>
    <property type="match status" value="1"/>
</dbReference>
<comment type="similarity">
    <text evidence="2">Belongs to the FRAS1 family.</text>
</comment>
<proteinExistence type="inferred from homology"/>
<dbReference type="PANTHER" id="PTHR45739">
    <property type="entry name" value="MATRIX PROTEIN, PUTATIVE-RELATED"/>
    <property type="match status" value="1"/>
</dbReference>
<feature type="signal peptide" evidence="11">
    <location>
        <begin position="1"/>
        <end position="25"/>
    </location>
</feature>
<evidence type="ECO:0000256" key="11">
    <source>
        <dbReference type="SAM" id="SignalP"/>
    </source>
</evidence>
<dbReference type="InterPro" id="IPR045658">
    <property type="entry name" value="FRAS1-rel_N"/>
</dbReference>
<keyword evidence="5 11" id="KW-0732">Signal</keyword>
<keyword evidence="4" id="KW-0479">Metal-binding</keyword>
<reference evidence="14" key="1">
    <citation type="submission" date="2025-08" db="UniProtKB">
        <authorList>
            <consortium name="RefSeq"/>
        </authorList>
    </citation>
    <scope>IDENTIFICATION</scope>
</reference>
<dbReference type="InterPro" id="IPR051561">
    <property type="entry name" value="FRAS1_ECM"/>
</dbReference>
<dbReference type="InterPro" id="IPR038081">
    <property type="entry name" value="CalX-like_sf"/>
</dbReference>
<evidence type="ECO:0000256" key="3">
    <source>
        <dbReference type="ARBA" id="ARBA00022525"/>
    </source>
</evidence>
<feature type="repeat" description="CSPG" evidence="10">
    <location>
        <begin position="887"/>
        <end position="981"/>
    </location>
</feature>
<evidence type="ECO:0000256" key="2">
    <source>
        <dbReference type="ARBA" id="ARBA00005529"/>
    </source>
</evidence>
<dbReference type="SUPFAM" id="SSF56436">
    <property type="entry name" value="C-type lectin-like"/>
    <property type="match status" value="1"/>
</dbReference>
<evidence type="ECO:0000313" key="13">
    <source>
        <dbReference type="Proteomes" id="UP001652642"/>
    </source>
</evidence>
<keyword evidence="13" id="KW-1185">Reference proteome</keyword>
<dbReference type="CDD" id="cd00037">
    <property type="entry name" value="CLECT"/>
    <property type="match status" value="1"/>
</dbReference>
<keyword evidence="7" id="KW-0106">Calcium</keyword>
<dbReference type="Gene3D" id="3.10.100.10">
    <property type="entry name" value="Mannose-Binding Protein A, subunit A"/>
    <property type="match status" value="1"/>
</dbReference>
<feature type="repeat" description="CSPG" evidence="10">
    <location>
        <begin position="1627"/>
        <end position="1724"/>
    </location>
</feature>
<feature type="repeat" description="CSPG" evidence="10">
    <location>
        <begin position="641"/>
        <end position="753"/>
    </location>
</feature>
<dbReference type="Pfam" id="PF00059">
    <property type="entry name" value="Lectin_C"/>
    <property type="match status" value="1"/>
</dbReference>
<dbReference type="InterPro" id="IPR016186">
    <property type="entry name" value="C-type_lectin-like/link_sf"/>
</dbReference>
<dbReference type="Gene3D" id="2.60.40.2030">
    <property type="match status" value="1"/>
</dbReference>
<feature type="repeat" description="CSPG" evidence="10">
    <location>
        <begin position="520"/>
        <end position="614"/>
    </location>
</feature>
<evidence type="ECO:0000259" key="12">
    <source>
        <dbReference type="PROSITE" id="PS50041"/>
    </source>
</evidence>
<dbReference type="Pfam" id="PF16184">
    <property type="entry name" value="Cadherin_3"/>
    <property type="match status" value="11"/>
</dbReference>
<dbReference type="InterPro" id="IPR001304">
    <property type="entry name" value="C-type_lectin-like"/>
</dbReference>
<keyword evidence="9" id="KW-0325">Glycoprotein</keyword>
<dbReference type="RefSeq" id="XP_072853809.1">
    <property type="nucleotide sequence ID" value="XM_072997708.1"/>
</dbReference>
<accession>A0ABM5G831</accession>